<keyword evidence="2" id="KW-0813">Transport</keyword>
<sequence>MSVSPHLTRRGFVLGTIGLSTAAILSGCATKGTETKGDATNGGGTPAAAAITLQSSLSDPLPKKALESIVAAYPGDVTLNTVAIEQFRAQLSTYLTSQNPPDVLTWYAGSVARDYAKNGYLLDISDLWVEKGPAASYSTALKELSTSDDGKQVFMPTNYYWWGVFYLRSSFKKWGVSEPKTWEEFIALCDTLKSKGVNPLSNGVGTTPWMASGWFDILNLRVNGAAFHRELLTGKHSFDSPEVRKVMDYYTQIVPYFDPNMTAYAWQDAVTPLVQGKNAMYLVGAFISQNITEGDPDDLDFFSVPVIDQSIPVAEEAPTDGYFASAKTKNVESTKAFLGYLASAEAQQKFIEAAGSSNLPTSPDVDVSKFSPLVQKGLKTLADADQITQFFNRDSSDALQTTADAALTKFLAKPQEVDSILKEWQAAAQRVFNS</sequence>
<evidence type="ECO:0000256" key="2">
    <source>
        <dbReference type="ARBA" id="ARBA00022448"/>
    </source>
</evidence>
<dbReference type="PROSITE" id="PS51318">
    <property type="entry name" value="TAT"/>
    <property type="match status" value="1"/>
</dbReference>
<dbReference type="OrthoDB" id="8663148at2"/>
<gene>
    <name evidence="3" type="ORF">EAX62_04005</name>
</gene>
<evidence type="ECO:0000256" key="1">
    <source>
        <dbReference type="ARBA" id="ARBA00008520"/>
    </source>
</evidence>
<proteinExistence type="inferred from homology"/>
<dbReference type="Proteomes" id="UP000275256">
    <property type="component" value="Unassembled WGS sequence"/>
</dbReference>
<dbReference type="PANTHER" id="PTHR43649">
    <property type="entry name" value="ARABINOSE-BINDING PROTEIN-RELATED"/>
    <property type="match status" value="1"/>
</dbReference>
<keyword evidence="4" id="KW-1185">Reference proteome</keyword>
<dbReference type="RefSeq" id="WP_121900339.1">
    <property type="nucleotide sequence ID" value="NZ_REFW01000001.1"/>
</dbReference>
<dbReference type="PANTHER" id="PTHR43649:SF29">
    <property type="entry name" value="OSMOPROTECTIVE COMPOUNDS-BINDING PROTEIN GGTB"/>
    <property type="match status" value="1"/>
</dbReference>
<dbReference type="EMBL" id="REFW01000001">
    <property type="protein sequence ID" value="RMB61792.1"/>
    <property type="molecule type" value="Genomic_DNA"/>
</dbReference>
<evidence type="ECO:0000313" key="4">
    <source>
        <dbReference type="Proteomes" id="UP000275256"/>
    </source>
</evidence>
<dbReference type="Pfam" id="PF01547">
    <property type="entry name" value="SBP_bac_1"/>
    <property type="match status" value="1"/>
</dbReference>
<dbReference type="InterPro" id="IPR006059">
    <property type="entry name" value="SBP"/>
</dbReference>
<accession>A0A3M0GGF4</accession>
<evidence type="ECO:0000313" key="3">
    <source>
        <dbReference type="EMBL" id="RMB61792.1"/>
    </source>
</evidence>
<comment type="caution">
    <text evidence="3">The sequence shown here is derived from an EMBL/GenBank/DDBJ whole genome shotgun (WGS) entry which is preliminary data.</text>
</comment>
<comment type="similarity">
    <text evidence="1">Belongs to the bacterial solute-binding protein 1 family.</text>
</comment>
<dbReference type="InterPro" id="IPR006311">
    <property type="entry name" value="TAT_signal"/>
</dbReference>
<protein>
    <submittedName>
        <fullName evidence="3">Extracellular solute-binding protein</fullName>
    </submittedName>
</protein>
<reference evidence="3 4" key="1">
    <citation type="submission" date="2018-10" db="EMBL/GenBank/DDBJ databases">
        <title>Tessaracoccus antarcticuss sp. nov., isolated from sediment.</title>
        <authorList>
            <person name="Zhou L.Y."/>
            <person name="Du Z.J."/>
        </authorList>
    </citation>
    <scope>NUCLEOTIDE SEQUENCE [LARGE SCALE GENOMIC DNA]</scope>
    <source>
        <strain evidence="3 4">JDX10</strain>
    </source>
</reference>
<dbReference type="SUPFAM" id="SSF53850">
    <property type="entry name" value="Periplasmic binding protein-like II"/>
    <property type="match status" value="1"/>
</dbReference>
<dbReference type="AlphaFoldDB" id="A0A3M0GGF4"/>
<organism evidence="3 4">
    <name type="scientific">Tessaracoccus antarcticus</name>
    <dbReference type="NCBI Taxonomy" id="2479848"/>
    <lineage>
        <taxon>Bacteria</taxon>
        <taxon>Bacillati</taxon>
        <taxon>Actinomycetota</taxon>
        <taxon>Actinomycetes</taxon>
        <taxon>Propionibacteriales</taxon>
        <taxon>Propionibacteriaceae</taxon>
        <taxon>Tessaracoccus</taxon>
    </lineage>
</organism>
<name>A0A3M0GGF4_9ACTN</name>
<dbReference type="Gene3D" id="3.40.190.10">
    <property type="entry name" value="Periplasmic binding protein-like II"/>
    <property type="match status" value="2"/>
</dbReference>
<dbReference type="InterPro" id="IPR050490">
    <property type="entry name" value="Bact_solute-bd_prot1"/>
</dbReference>